<dbReference type="SUPFAM" id="SSF103088">
    <property type="entry name" value="OmpA-like"/>
    <property type="match status" value="1"/>
</dbReference>
<evidence type="ECO:0000259" key="4">
    <source>
        <dbReference type="PROSITE" id="PS51123"/>
    </source>
</evidence>
<protein>
    <submittedName>
        <fullName evidence="5">OmpA domain protein</fullName>
    </submittedName>
</protein>
<dbReference type="InterPro" id="IPR050330">
    <property type="entry name" value="Bact_OuterMem_StrucFunc"/>
</dbReference>
<evidence type="ECO:0000256" key="3">
    <source>
        <dbReference type="ARBA" id="ARBA00023237"/>
    </source>
</evidence>
<feature type="domain" description="OmpA-like" evidence="4">
    <location>
        <begin position="194"/>
        <end position="312"/>
    </location>
</feature>
<reference evidence="5" key="1">
    <citation type="submission" date="2018-06" db="EMBL/GenBank/DDBJ databases">
        <authorList>
            <person name="Zhirakovskaya E."/>
        </authorList>
    </citation>
    <scope>NUCLEOTIDE SEQUENCE</scope>
</reference>
<dbReference type="InterPro" id="IPR036737">
    <property type="entry name" value="OmpA-like_sf"/>
</dbReference>
<keyword evidence="2" id="KW-0472">Membrane</keyword>
<gene>
    <name evidence="5" type="ORF">MNBD_ALPHA07-2255</name>
</gene>
<evidence type="ECO:0000256" key="2">
    <source>
        <dbReference type="ARBA" id="ARBA00023136"/>
    </source>
</evidence>
<dbReference type="InterPro" id="IPR006664">
    <property type="entry name" value="OMP_bac"/>
</dbReference>
<dbReference type="Pfam" id="PF00691">
    <property type="entry name" value="OmpA"/>
    <property type="match status" value="1"/>
</dbReference>
<dbReference type="GO" id="GO:0009279">
    <property type="term" value="C:cell outer membrane"/>
    <property type="evidence" value="ECO:0007669"/>
    <property type="project" value="UniProtKB-SubCell"/>
</dbReference>
<accession>A0A3B0SAD3</accession>
<dbReference type="PROSITE" id="PS51123">
    <property type="entry name" value="OMPA_2"/>
    <property type="match status" value="1"/>
</dbReference>
<dbReference type="InterPro" id="IPR006665">
    <property type="entry name" value="OmpA-like"/>
</dbReference>
<evidence type="ECO:0000256" key="1">
    <source>
        <dbReference type="ARBA" id="ARBA00004442"/>
    </source>
</evidence>
<keyword evidence="3" id="KW-0998">Cell outer membrane</keyword>
<dbReference type="PANTHER" id="PTHR30329:SF21">
    <property type="entry name" value="LIPOPROTEIN YIAD-RELATED"/>
    <property type="match status" value="1"/>
</dbReference>
<name>A0A3B0SAD3_9ZZZZ</name>
<dbReference type="EMBL" id="UOEG01000235">
    <property type="protein sequence ID" value="VAW02038.1"/>
    <property type="molecule type" value="Genomic_DNA"/>
</dbReference>
<evidence type="ECO:0000313" key="5">
    <source>
        <dbReference type="EMBL" id="VAW02038.1"/>
    </source>
</evidence>
<comment type="subcellular location">
    <subcellularLocation>
        <location evidence="1">Cell outer membrane</location>
    </subcellularLocation>
</comment>
<dbReference type="AlphaFoldDB" id="A0A3B0SAD3"/>
<organism evidence="5">
    <name type="scientific">hydrothermal vent metagenome</name>
    <dbReference type="NCBI Taxonomy" id="652676"/>
    <lineage>
        <taxon>unclassified sequences</taxon>
        <taxon>metagenomes</taxon>
        <taxon>ecological metagenomes</taxon>
    </lineage>
</organism>
<sequence length="312" mass="34100">MRLCLIIMLAIAALPRATMALELNLPGTSSLSGEVVRDPDSYNLPIGPYADGKLPVRQVEGRVVQRAWRVETQEMTTLQVIRPIREQLEKAGFEILFECAGLDCGGFDFRFNTKVMPAPNMFVDLFDFRYLAGEMKRGQMKDREFISVIVSRAGGVGYVQMIYVTPEGGPASETALPPPDVPGPDVDQPLAQALQARGHVILRDLEFNTGSASLSEGRFAMLEALAGYLLADKSRRVALVGHTDAVGALEDNIALSKRRAASVLERLVAEYGVPRTQLEAEGMGYLAPIAPNLTEAGREKNRRVEAVLLNTE</sequence>
<dbReference type="Gene3D" id="3.30.1330.60">
    <property type="entry name" value="OmpA-like domain"/>
    <property type="match status" value="1"/>
</dbReference>
<dbReference type="CDD" id="cd07185">
    <property type="entry name" value="OmpA_C-like"/>
    <property type="match status" value="1"/>
</dbReference>
<dbReference type="PRINTS" id="PR01021">
    <property type="entry name" value="OMPADOMAIN"/>
</dbReference>
<dbReference type="PANTHER" id="PTHR30329">
    <property type="entry name" value="STATOR ELEMENT OF FLAGELLAR MOTOR COMPLEX"/>
    <property type="match status" value="1"/>
</dbReference>
<proteinExistence type="predicted"/>